<evidence type="ECO:0000256" key="2">
    <source>
        <dbReference type="ARBA" id="ARBA00022741"/>
    </source>
</evidence>
<keyword evidence="3 8" id="KW-0418">Kinase</keyword>
<evidence type="ECO:0000256" key="5">
    <source>
        <dbReference type="SAM" id="Phobius"/>
    </source>
</evidence>
<dbReference type="Pfam" id="PF00069">
    <property type="entry name" value="Pkinase"/>
    <property type="match status" value="1"/>
</dbReference>
<feature type="domain" description="PPM-type phosphatase" evidence="7">
    <location>
        <begin position="6"/>
        <end position="238"/>
    </location>
</feature>
<evidence type="ECO:0000313" key="9">
    <source>
        <dbReference type="Proteomes" id="UP001219862"/>
    </source>
</evidence>
<proteinExistence type="predicted"/>
<evidence type="ECO:0000259" key="6">
    <source>
        <dbReference type="PROSITE" id="PS50011"/>
    </source>
</evidence>
<reference evidence="8 9" key="1">
    <citation type="submission" date="2022-10" db="EMBL/GenBank/DDBJ databases">
        <title>paucibacter sp. hw8 Genome sequencing.</title>
        <authorList>
            <person name="Park S."/>
        </authorList>
    </citation>
    <scope>NUCLEOTIDE SEQUENCE [LARGE SCALE GENOMIC DNA]</scope>
    <source>
        <strain evidence="9">hw8</strain>
    </source>
</reference>
<feature type="domain" description="Protein kinase" evidence="6">
    <location>
        <begin position="235"/>
        <end position="531"/>
    </location>
</feature>
<organism evidence="8 9">
    <name type="scientific">Roseateles koreensis</name>
    <dbReference type="NCBI Taxonomy" id="2987526"/>
    <lineage>
        <taxon>Bacteria</taxon>
        <taxon>Pseudomonadati</taxon>
        <taxon>Pseudomonadota</taxon>
        <taxon>Betaproteobacteria</taxon>
        <taxon>Burkholderiales</taxon>
        <taxon>Sphaerotilaceae</taxon>
        <taxon>Roseateles</taxon>
    </lineage>
</organism>
<dbReference type="InterPro" id="IPR036457">
    <property type="entry name" value="PPM-type-like_dom_sf"/>
</dbReference>
<sequence length="579" mass="62667">MSFDIVMGLASSRGRREGNEDFAAVMQPETQDRERGWIAALADGVSGQAGLGEDSGGGGGRMAAQTTVTSLVRDYFAVPVAWDTTVALDRLIRAQNAWLADHNRRGGGTGTALTTLSAVVLRGHSYTLAHVGDSRVCLLRGDECTQLTQDHALDQADFSRLTRAIGLDDSVRVDYIQGELRAGDRLLLTSDGVHGVLSHRKLAALALTGEPQACAEALVQAAIAAGGHDNATALLLEVRGLAKGRYEDVLSSSQRLPVAPKLGIGATLDGMVITALVADNGVHRLYQARCPDGRLVAIKALHEARANDPQERAMLAHEGWLGQRLGEKLSATEHAGFVRVHELHNPSAFYLLFDWHGGQTLEQLMASQGRPGLSEFLQAAAALARAVGRLHRAGVVHRDIKPGNFHWGDDGQWRLLDLGVALSGREPEALRDLHAGTPSYINPEQWEDPPVPADAGSDLYALGVTLYQWLTGHLPYGEIEPYQRGPFRRDPQAPSRRQPNVPIWLDHLLLKAVAREAKLRFETADELMLALERGASRPLPPPGATPLARRDPKAVLQLGLGLSVLLNVLLVFWLLFLPK</sequence>
<dbReference type="EMBL" id="JAQQXS010000014">
    <property type="protein sequence ID" value="MDC8786637.1"/>
    <property type="molecule type" value="Genomic_DNA"/>
</dbReference>
<gene>
    <name evidence="8" type="ORF">PRZ01_15715</name>
</gene>
<evidence type="ECO:0000313" key="8">
    <source>
        <dbReference type="EMBL" id="MDC8786637.1"/>
    </source>
</evidence>
<dbReference type="SUPFAM" id="SSF81606">
    <property type="entry name" value="PP2C-like"/>
    <property type="match status" value="1"/>
</dbReference>
<keyword evidence="9" id="KW-1185">Reference proteome</keyword>
<comment type="caution">
    <text evidence="8">The sequence shown here is derived from an EMBL/GenBank/DDBJ whole genome shotgun (WGS) entry which is preliminary data.</text>
</comment>
<feature type="transmembrane region" description="Helical" evidence="5">
    <location>
        <begin position="554"/>
        <end position="577"/>
    </location>
</feature>
<dbReference type="InterPro" id="IPR001932">
    <property type="entry name" value="PPM-type_phosphatase-like_dom"/>
</dbReference>
<evidence type="ECO:0000256" key="3">
    <source>
        <dbReference type="ARBA" id="ARBA00022777"/>
    </source>
</evidence>
<dbReference type="InterPro" id="IPR011009">
    <property type="entry name" value="Kinase-like_dom_sf"/>
</dbReference>
<dbReference type="InterPro" id="IPR000719">
    <property type="entry name" value="Prot_kinase_dom"/>
</dbReference>
<accession>A0ABT5KY22</accession>
<keyword evidence="4" id="KW-0067">ATP-binding</keyword>
<evidence type="ECO:0000256" key="4">
    <source>
        <dbReference type="ARBA" id="ARBA00022840"/>
    </source>
</evidence>
<keyword evidence="1" id="KW-0808">Transferase</keyword>
<keyword evidence="5" id="KW-1133">Transmembrane helix</keyword>
<dbReference type="Pfam" id="PF13672">
    <property type="entry name" value="PP2C_2"/>
    <property type="match status" value="1"/>
</dbReference>
<dbReference type="SMART" id="SM00332">
    <property type="entry name" value="PP2Cc"/>
    <property type="match status" value="1"/>
</dbReference>
<dbReference type="PROSITE" id="PS51746">
    <property type="entry name" value="PPM_2"/>
    <property type="match status" value="1"/>
</dbReference>
<dbReference type="GO" id="GO:0016301">
    <property type="term" value="F:kinase activity"/>
    <property type="evidence" value="ECO:0007669"/>
    <property type="project" value="UniProtKB-KW"/>
</dbReference>
<dbReference type="Gene3D" id="3.60.40.10">
    <property type="entry name" value="PPM-type phosphatase domain"/>
    <property type="match status" value="1"/>
</dbReference>
<dbReference type="PANTHER" id="PTHR43289">
    <property type="entry name" value="MITOGEN-ACTIVATED PROTEIN KINASE KINASE KINASE 20-RELATED"/>
    <property type="match status" value="1"/>
</dbReference>
<dbReference type="SUPFAM" id="SSF56112">
    <property type="entry name" value="Protein kinase-like (PK-like)"/>
    <property type="match status" value="1"/>
</dbReference>
<dbReference type="CDD" id="cd14014">
    <property type="entry name" value="STKc_PknB_like"/>
    <property type="match status" value="1"/>
</dbReference>
<protein>
    <submittedName>
        <fullName evidence="8">Bifunctional protein-serine/threonine kinase/phosphatase</fullName>
    </submittedName>
</protein>
<dbReference type="Gene3D" id="1.10.510.10">
    <property type="entry name" value="Transferase(Phosphotransferase) domain 1"/>
    <property type="match status" value="1"/>
</dbReference>
<evidence type="ECO:0000259" key="7">
    <source>
        <dbReference type="PROSITE" id="PS51746"/>
    </source>
</evidence>
<name>A0ABT5KY22_9BURK</name>
<keyword evidence="2" id="KW-0547">Nucleotide-binding</keyword>
<evidence type="ECO:0000256" key="1">
    <source>
        <dbReference type="ARBA" id="ARBA00022679"/>
    </source>
</evidence>
<dbReference type="Proteomes" id="UP001219862">
    <property type="component" value="Unassembled WGS sequence"/>
</dbReference>
<dbReference type="PANTHER" id="PTHR43289:SF34">
    <property type="entry name" value="SERINE_THREONINE-PROTEIN KINASE YBDM-RELATED"/>
    <property type="match status" value="1"/>
</dbReference>
<dbReference type="SMART" id="SM00331">
    <property type="entry name" value="PP2C_SIG"/>
    <property type="match status" value="1"/>
</dbReference>
<dbReference type="PROSITE" id="PS50011">
    <property type="entry name" value="PROTEIN_KINASE_DOM"/>
    <property type="match status" value="1"/>
</dbReference>
<keyword evidence="5" id="KW-0812">Transmembrane</keyword>
<dbReference type="CDD" id="cd00143">
    <property type="entry name" value="PP2Cc"/>
    <property type="match status" value="1"/>
</dbReference>
<dbReference type="SMART" id="SM00220">
    <property type="entry name" value="S_TKc"/>
    <property type="match status" value="1"/>
</dbReference>
<dbReference type="RefSeq" id="WP_273597763.1">
    <property type="nucleotide sequence ID" value="NZ_JAQQXS010000014.1"/>
</dbReference>
<keyword evidence="5" id="KW-0472">Membrane</keyword>